<feature type="transmembrane region" description="Helical" evidence="2">
    <location>
        <begin position="28"/>
        <end position="47"/>
    </location>
</feature>
<evidence type="ECO:0000256" key="2">
    <source>
        <dbReference type="SAM" id="Phobius"/>
    </source>
</evidence>
<reference evidence="3" key="1">
    <citation type="submission" date="2009-11" db="EMBL/GenBank/DDBJ databases">
        <authorList>
            <consortium name="The Broad Institute Genome Sequencing Platform"/>
            <person name="Ward D."/>
            <person name="Feldgarden M."/>
            <person name="Earl A."/>
            <person name="Young S.K."/>
            <person name="Zeng Q."/>
            <person name="Koehrsen M."/>
            <person name="Alvarado L."/>
            <person name="Berlin A."/>
            <person name="Bochicchio J."/>
            <person name="Borenstein D."/>
            <person name="Chapman S.B."/>
            <person name="Chen Z."/>
            <person name="Engels R."/>
            <person name="Freedman E."/>
            <person name="Gellesch M."/>
            <person name="Goldberg J."/>
            <person name="Griggs A."/>
            <person name="Gujja S."/>
            <person name="Heilman E."/>
            <person name="Heiman D."/>
            <person name="Hepburn T."/>
            <person name="Howarth C."/>
            <person name="Jen D."/>
            <person name="Larson L."/>
            <person name="Lewis B."/>
            <person name="Mehta T."/>
            <person name="Park D."/>
            <person name="Pearson M."/>
            <person name="Roberts A."/>
            <person name="Saif S."/>
            <person name="Shea T."/>
            <person name="Shenoy N."/>
            <person name="Sisk P."/>
            <person name="Stolte C."/>
            <person name="Sykes S."/>
            <person name="Thomson T."/>
            <person name="Walk T."/>
            <person name="White J."/>
            <person name="Yandava C."/>
            <person name="Izard J."/>
            <person name="Baranova O.V."/>
            <person name="Blanton J.M."/>
            <person name="Tanner A.C."/>
            <person name="Dewhirst F.E."/>
            <person name="Haas B."/>
            <person name="Nusbaum C."/>
            <person name="Birren B."/>
        </authorList>
    </citation>
    <scope>NUCLEOTIDE SEQUENCE [LARGE SCALE GENOMIC DNA]</scope>
    <source>
        <strain evidence="3">1-1 BBBD Race 1</strain>
    </source>
</reference>
<evidence type="ECO:0000256" key="1">
    <source>
        <dbReference type="SAM" id="MobiDB-lite"/>
    </source>
</evidence>
<reference evidence="4 5" key="3">
    <citation type="journal article" date="2017" name="G3 (Bethesda)">
        <title>Comparative analysis highlights variable genome content of wheat rusts and divergence of the mating loci.</title>
        <authorList>
            <person name="Cuomo C.A."/>
            <person name="Bakkeren G."/>
            <person name="Khalil H.B."/>
            <person name="Panwar V."/>
            <person name="Joly D."/>
            <person name="Linning R."/>
            <person name="Sakthikumar S."/>
            <person name="Song X."/>
            <person name="Adiconis X."/>
            <person name="Fan L."/>
            <person name="Goldberg J.M."/>
            <person name="Levin J.Z."/>
            <person name="Young S."/>
            <person name="Zeng Q."/>
            <person name="Anikster Y."/>
            <person name="Bruce M."/>
            <person name="Wang M."/>
            <person name="Yin C."/>
            <person name="McCallum B."/>
            <person name="Szabo L.J."/>
            <person name="Hulbert S."/>
            <person name="Chen X."/>
            <person name="Fellers J.P."/>
        </authorList>
    </citation>
    <scope>NUCLEOTIDE SEQUENCE</scope>
    <source>
        <strain evidence="4">isolate 1-1 / race 1 (BBBD)</strain>
        <strain evidence="5">Isolate 1-1 / race 1 (BBBD)</strain>
    </source>
</reference>
<dbReference type="EMBL" id="ADAS02000111">
    <property type="protein sequence ID" value="OAV89997.1"/>
    <property type="molecule type" value="Genomic_DNA"/>
</dbReference>
<evidence type="ECO:0000313" key="5">
    <source>
        <dbReference type="Proteomes" id="UP000005240"/>
    </source>
</evidence>
<keyword evidence="2" id="KW-1133">Transmembrane helix</keyword>
<feature type="region of interest" description="Disordered" evidence="1">
    <location>
        <begin position="52"/>
        <end position="83"/>
    </location>
</feature>
<dbReference type="EnsemblFungi" id="PTTG_12471-t43_1">
    <property type="protein sequence ID" value="PTTG_12471-t43_1-p1"/>
    <property type="gene ID" value="PTTG_12471"/>
</dbReference>
<protein>
    <submittedName>
        <fullName evidence="3 4">Uncharacterized protein</fullName>
    </submittedName>
</protein>
<organism evidence="3">
    <name type="scientific">Puccinia triticina (isolate 1-1 / race 1 (BBBD))</name>
    <name type="common">Brown leaf rust fungus</name>
    <dbReference type="NCBI Taxonomy" id="630390"/>
    <lineage>
        <taxon>Eukaryota</taxon>
        <taxon>Fungi</taxon>
        <taxon>Dikarya</taxon>
        <taxon>Basidiomycota</taxon>
        <taxon>Pucciniomycotina</taxon>
        <taxon>Pucciniomycetes</taxon>
        <taxon>Pucciniales</taxon>
        <taxon>Pucciniaceae</taxon>
        <taxon>Puccinia</taxon>
    </lineage>
</organism>
<proteinExistence type="predicted"/>
<dbReference type="Proteomes" id="UP000005240">
    <property type="component" value="Unassembled WGS sequence"/>
</dbReference>
<sequence length="115" mass="12439">MTAVKSCPNRIRIGRPGTGDCSVRYLRAMNSLLGLIILFGFGLLMLVQSQPSKSDKVTYKPPPKESEPPKKTATSSGSSVNGSAIDLCSYDDGRASCGSSYFRRRNTRPLNSHAI</sequence>
<evidence type="ECO:0000313" key="3">
    <source>
        <dbReference type="EMBL" id="OAV89997.1"/>
    </source>
</evidence>
<accession>A0A180GBD7</accession>
<feature type="compositionally biased region" description="Basic and acidic residues" evidence="1">
    <location>
        <begin position="53"/>
        <end position="70"/>
    </location>
</feature>
<keyword evidence="5" id="KW-1185">Reference proteome</keyword>
<dbReference type="AlphaFoldDB" id="A0A180GBD7"/>
<reference evidence="3" key="2">
    <citation type="submission" date="2016-05" db="EMBL/GenBank/DDBJ databases">
        <title>Comparative analysis highlights variable genome content of wheat rusts and divergence of the mating loci.</title>
        <authorList>
            <person name="Cuomo C.A."/>
            <person name="Bakkeren G."/>
            <person name="Szabo L."/>
            <person name="Khalil H."/>
            <person name="Joly D."/>
            <person name="Goldberg J."/>
            <person name="Young S."/>
            <person name="Zeng Q."/>
            <person name="Fellers J."/>
        </authorList>
    </citation>
    <scope>NUCLEOTIDE SEQUENCE [LARGE SCALE GENOMIC DNA]</scope>
    <source>
        <strain evidence="3">1-1 BBBD Race 1</strain>
    </source>
</reference>
<dbReference type="VEuPathDB" id="FungiDB:PTTG_12471"/>
<name>A0A180GBD7_PUCT1</name>
<gene>
    <name evidence="3" type="ORF">PTTG_12471</name>
</gene>
<feature type="compositionally biased region" description="Polar residues" evidence="1">
    <location>
        <begin position="72"/>
        <end position="82"/>
    </location>
</feature>
<keyword evidence="2" id="KW-0472">Membrane</keyword>
<reference evidence="4" key="4">
    <citation type="submission" date="2025-05" db="UniProtKB">
        <authorList>
            <consortium name="EnsemblFungi"/>
        </authorList>
    </citation>
    <scope>IDENTIFICATION</scope>
    <source>
        <strain evidence="4">isolate 1-1 / race 1 (BBBD)</strain>
    </source>
</reference>
<evidence type="ECO:0000313" key="4">
    <source>
        <dbReference type="EnsemblFungi" id="PTTG_12471-t43_1-p1"/>
    </source>
</evidence>
<keyword evidence="2" id="KW-0812">Transmembrane</keyword>